<dbReference type="Pfam" id="PF01171">
    <property type="entry name" value="ATP_bind_3"/>
    <property type="match status" value="1"/>
</dbReference>
<dbReference type="SUPFAM" id="SSF82829">
    <property type="entry name" value="MesJ substrate recognition domain-like"/>
    <property type="match status" value="1"/>
</dbReference>
<dbReference type="Gene3D" id="3.40.50.620">
    <property type="entry name" value="HUPs"/>
    <property type="match status" value="1"/>
</dbReference>
<protein>
    <recommendedName>
        <fullName evidence="8">tRNA(Ile)-lysidine synthase</fullName>
        <ecNumber evidence="8">6.3.4.19</ecNumber>
    </recommendedName>
    <alternativeName>
        <fullName evidence="8">tRNA(Ile)-2-lysyl-cytidine synthase</fullName>
    </alternativeName>
    <alternativeName>
        <fullName evidence="8">tRNA(Ile)-lysidine synthetase</fullName>
    </alternativeName>
</protein>
<proteinExistence type="inferred from homology"/>
<evidence type="ECO:0000256" key="9">
    <source>
        <dbReference type="SAM" id="MobiDB-lite"/>
    </source>
</evidence>
<evidence type="ECO:0000313" key="12">
    <source>
        <dbReference type="Proteomes" id="UP000291469"/>
    </source>
</evidence>
<dbReference type="OrthoDB" id="5244702at2"/>
<comment type="subcellular location">
    <subcellularLocation>
        <location evidence="1 8">Cytoplasm</location>
    </subcellularLocation>
</comment>
<dbReference type="InterPro" id="IPR011063">
    <property type="entry name" value="TilS/TtcA_N"/>
</dbReference>
<accession>A0A411YDQ6</accession>
<dbReference type="GO" id="GO:0005524">
    <property type="term" value="F:ATP binding"/>
    <property type="evidence" value="ECO:0007669"/>
    <property type="project" value="UniProtKB-UniRule"/>
</dbReference>
<dbReference type="HAMAP" id="MF_01161">
    <property type="entry name" value="tRNA_Ile_lys_synt"/>
    <property type="match status" value="1"/>
</dbReference>
<evidence type="ECO:0000256" key="4">
    <source>
        <dbReference type="ARBA" id="ARBA00022694"/>
    </source>
</evidence>
<dbReference type="EMBL" id="CP036402">
    <property type="protein sequence ID" value="QBI19282.1"/>
    <property type="molecule type" value="Genomic_DNA"/>
</dbReference>
<dbReference type="InterPro" id="IPR012796">
    <property type="entry name" value="Lysidine-tRNA-synth_C"/>
</dbReference>
<dbReference type="InterPro" id="IPR014729">
    <property type="entry name" value="Rossmann-like_a/b/a_fold"/>
</dbReference>
<evidence type="ECO:0000256" key="1">
    <source>
        <dbReference type="ARBA" id="ARBA00004496"/>
    </source>
</evidence>
<keyword evidence="6 8" id="KW-0067">ATP-binding</keyword>
<dbReference type="InterPro" id="IPR012094">
    <property type="entry name" value="tRNA_Ile_lys_synt"/>
</dbReference>
<evidence type="ECO:0000256" key="6">
    <source>
        <dbReference type="ARBA" id="ARBA00022840"/>
    </source>
</evidence>
<organism evidence="11 12">
    <name type="scientific">Egibacter rhizosphaerae</name>
    <dbReference type="NCBI Taxonomy" id="1670831"/>
    <lineage>
        <taxon>Bacteria</taxon>
        <taxon>Bacillati</taxon>
        <taxon>Actinomycetota</taxon>
        <taxon>Nitriliruptoria</taxon>
        <taxon>Egibacterales</taxon>
        <taxon>Egibacteraceae</taxon>
        <taxon>Egibacter</taxon>
    </lineage>
</organism>
<dbReference type="CDD" id="cd01992">
    <property type="entry name" value="TilS_N"/>
    <property type="match status" value="1"/>
</dbReference>
<keyword evidence="4 8" id="KW-0819">tRNA processing</keyword>
<keyword evidence="5 8" id="KW-0547">Nucleotide-binding</keyword>
<evidence type="ECO:0000256" key="2">
    <source>
        <dbReference type="ARBA" id="ARBA00022490"/>
    </source>
</evidence>
<dbReference type="RefSeq" id="WP_131154279.1">
    <property type="nucleotide sequence ID" value="NZ_CP036402.1"/>
</dbReference>
<dbReference type="Pfam" id="PF11734">
    <property type="entry name" value="TilS_C"/>
    <property type="match status" value="1"/>
</dbReference>
<feature type="binding site" evidence="8">
    <location>
        <begin position="58"/>
        <end position="63"/>
    </location>
    <ligand>
        <name>ATP</name>
        <dbReference type="ChEBI" id="CHEBI:30616"/>
    </ligand>
</feature>
<dbReference type="NCBIfam" id="TIGR02432">
    <property type="entry name" value="lysidine_TilS_N"/>
    <property type="match status" value="1"/>
</dbReference>
<comment type="function">
    <text evidence="8">Ligates lysine onto the cytidine present at position 34 of the AUA codon-specific tRNA(Ile) that contains the anticodon CAU, in an ATP-dependent manner. Cytidine is converted to lysidine, thus changing the amino acid specificity of the tRNA from methionine to isoleucine.</text>
</comment>
<dbReference type="Proteomes" id="UP000291469">
    <property type="component" value="Chromosome"/>
</dbReference>
<feature type="domain" description="Lysidine-tRNA(Ile) synthetase C-terminal" evidence="10">
    <location>
        <begin position="441"/>
        <end position="510"/>
    </location>
</feature>
<gene>
    <name evidence="8 11" type="primary">tilS</name>
    <name evidence="11" type="ORF">ER308_06825</name>
</gene>
<dbReference type="AlphaFoldDB" id="A0A411YDQ6"/>
<dbReference type="KEGG" id="erz:ER308_06825"/>
<keyword evidence="12" id="KW-1185">Reference proteome</keyword>
<reference evidence="11 12" key="1">
    <citation type="submission" date="2019-01" db="EMBL/GenBank/DDBJ databases">
        <title>Egibacter rhizosphaerae EGI 80759T.</title>
        <authorList>
            <person name="Chen D.-D."/>
            <person name="Tian Y."/>
            <person name="Jiao J.-Y."/>
            <person name="Zhang X.-T."/>
            <person name="Zhang Y.-G."/>
            <person name="Zhang Y."/>
            <person name="Xiao M."/>
            <person name="Shu W.-S."/>
            <person name="Li W.-J."/>
        </authorList>
    </citation>
    <scope>NUCLEOTIDE SEQUENCE [LARGE SCALE GENOMIC DNA]</scope>
    <source>
        <strain evidence="11 12">EGI 80759</strain>
    </source>
</reference>
<comment type="similarity">
    <text evidence="8">Belongs to the tRNA(Ile)-lysidine synthase family.</text>
</comment>
<evidence type="ECO:0000256" key="3">
    <source>
        <dbReference type="ARBA" id="ARBA00022598"/>
    </source>
</evidence>
<sequence>MNGLDEGAARVPPAAASAAGAPSPGAAPAGQTREGLVAEVSAALRVVPHGVGVLIACSGGPDSTALAHLVVEARPDLAAAVAHVRHQLRPDGPDARVAAAHAAALGLRCHVREVHVPSTGEGPEAAARAARYTALARLARAEGARYVLVGHTADDRAETVALNLARGTGIRGLGGMQAVRADDDVRIVRPLLRLRRDDVRGFVQGEGLDAVRDPTNHDPDQRRWRARHEVLPALARLSGGSGDPVAVLTRLADLAADDADALDELAAAHARQLVARWGPVRALPTEELAALPRALGSRVLRLVLASVRGGASGLSADAISAALSLQSGQALDIAGGCVVTAGGGWLAAAPAGLAPLERTPVAVPGVTPLEPLGLELRADLPWGEGAADHRGQATLDLGGLAAPRVVDATEPPPDAPGPLPPRARRGGSWWTVLPSGLEVGLAVRSRRPGDRLPMRRGTRKLQDVLVDVGVPRVARELVPVVVDEDDQPVWVPGVAARRVEPDASAGARLWVTAATPAGEPGMLVAASLETTGRST</sequence>
<feature type="compositionally biased region" description="Low complexity" evidence="9">
    <location>
        <begin position="9"/>
        <end position="30"/>
    </location>
</feature>
<dbReference type="SUPFAM" id="SSF56037">
    <property type="entry name" value="PheT/TilS domain"/>
    <property type="match status" value="1"/>
</dbReference>
<dbReference type="GO" id="GO:0005737">
    <property type="term" value="C:cytoplasm"/>
    <property type="evidence" value="ECO:0007669"/>
    <property type="project" value="UniProtKB-SubCell"/>
</dbReference>
<name>A0A411YDQ6_9ACTN</name>
<dbReference type="EC" id="6.3.4.19" evidence="8"/>
<evidence type="ECO:0000256" key="5">
    <source>
        <dbReference type="ARBA" id="ARBA00022741"/>
    </source>
</evidence>
<evidence type="ECO:0000256" key="7">
    <source>
        <dbReference type="ARBA" id="ARBA00048539"/>
    </source>
</evidence>
<dbReference type="NCBIfam" id="TIGR02433">
    <property type="entry name" value="lysidine_TilS_C"/>
    <property type="match status" value="1"/>
</dbReference>
<comment type="domain">
    <text evidence="8">The N-terminal region contains the highly conserved SGGXDS motif, predicted to be a P-loop motif involved in ATP binding.</text>
</comment>
<evidence type="ECO:0000256" key="8">
    <source>
        <dbReference type="HAMAP-Rule" id="MF_01161"/>
    </source>
</evidence>
<dbReference type="PANTHER" id="PTHR43033">
    <property type="entry name" value="TRNA(ILE)-LYSIDINE SYNTHASE-RELATED"/>
    <property type="match status" value="1"/>
</dbReference>
<dbReference type="InterPro" id="IPR012795">
    <property type="entry name" value="tRNA_Ile_lys_synt_N"/>
</dbReference>
<dbReference type="GO" id="GO:0006400">
    <property type="term" value="P:tRNA modification"/>
    <property type="evidence" value="ECO:0007669"/>
    <property type="project" value="UniProtKB-UniRule"/>
</dbReference>
<dbReference type="SUPFAM" id="SSF52402">
    <property type="entry name" value="Adenine nucleotide alpha hydrolases-like"/>
    <property type="match status" value="1"/>
</dbReference>
<keyword evidence="2 8" id="KW-0963">Cytoplasm</keyword>
<dbReference type="GO" id="GO:0032267">
    <property type="term" value="F:tRNA(Ile)-lysidine synthase activity"/>
    <property type="evidence" value="ECO:0007669"/>
    <property type="project" value="UniProtKB-EC"/>
</dbReference>
<comment type="catalytic activity">
    <reaction evidence="7 8">
        <text>cytidine(34) in tRNA(Ile2) + L-lysine + ATP = lysidine(34) in tRNA(Ile2) + AMP + diphosphate + H(+)</text>
        <dbReference type="Rhea" id="RHEA:43744"/>
        <dbReference type="Rhea" id="RHEA-COMP:10625"/>
        <dbReference type="Rhea" id="RHEA-COMP:10670"/>
        <dbReference type="ChEBI" id="CHEBI:15378"/>
        <dbReference type="ChEBI" id="CHEBI:30616"/>
        <dbReference type="ChEBI" id="CHEBI:32551"/>
        <dbReference type="ChEBI" id="CHEBI:33019"/>
        <dbReference type="ChEBI" id="CHEBI:82748"/>
        <dbReference type="ChEBI" id="CHEBI:83665"/>
        <dbReference type="ChEBI" id="CHEBI:456215"/>
        <dbReference type="EC" id="6.3.4.19"/>
    </reaction>
</comment>
<keyword evidence="3 8" id="KW-0436">Ligase</keyword>
<dbReference type="Gene3D" id="1.20.59.20">
    <property type="match status" value="1"/>
</dbReference>
<evidence type="ECO:0000313" key="11">
    <source>
        <dbReference type="EMBL" id="QBI19282.1"/>
    </source>
</evidence>
<evidence type="ECO:0000259" key="10">
    <source>
        <dbReference type="SMART" id="SM00977"/>
    </source>
</evidence>
<dbReference type="SMART" id="SM00977">
    <property type="entry name" value="TilS_C"/>
    <property type="match status" value="1"/>
</dbReference>
<dbReference type="PANTHER" id="PTHR43033:SF1">
    <property type="entry name" value="TRNA(ILE)-LYSIDINE SYNTHASE-RELATED"/>
    <property type="match status" value="1"/>
</dbReference>
<feature type="region of interest" description="Disordered" evidence="9">
    <location>
        <begin position="1"/>
        <end position="32"/>
    </location>
</feature>